<accession>A0AAD6WTY4</accession>
<evidence type="ECO:0000313" key="1">
    <source>
        <dbReference type="EMBL" id="KAJ7020859.1"/>
    </source>
</evidence>
<comment type="caution">
    <text evidence="1">The sequence shown here is derived from an EMBL/GenBank/DDBJ whole genome shotgun (WGS) entry which is preliminary data.</text>
</comment>
<organism evidence="1 2">
    <name type="scientific">Mycena alexandri</name>
    <dbReference type="NCBI Taxonomy" id="1745969"/>
    <lineage>
        <taxon>Eukaryota</taxon>
        <taxon>Fungi</taxon>
        <taxon>Dikarya</taxon>
        <taxon>Basidiomycota</taxon>
        <taxon>Agaricomycotina</taxon>
        <taxon>Agaricomycetes</taxon>
        <taxon>Agaricomycetidae</taxon>
        <taxon>Agaricales</taxon>
        <taxon>Marasmiineae</taxon>
        <taxon>Mycenaceae</taxon>
        <taxon>Mycena</taxon>
    </lineage>
</organism>
<evidence type="ECO:0000313" key="2">
    <source>
        <dbReference type="Proteomes" id="UP001218188"/>
    </source>
</evidence>
<keyword evidence="2" id="KW-1185">Reference proteome</keyword>
<proteinExistence type="predicted"/>
<dbReference type="AlphaFoldDB" id="A0AAD6WTY4"/>
<name>A0AAD6WTY4_9AGAR</name>
<dbReference type="EMBL" id="JARJCM010000249">
    <property type="protein sequence ID" value="KAJ7020859.1"/>
    <property type="molecule type" value="Genomic_DNA"/>
</dbReference>
<protein>
    <submittedName>
        <fullName evidence="1">Uncharacterized protein</fullName>
    </submittedName>
</protein>
<sequence length="218" mass="24493">MTRADHFDFFLLLRGASRRPHRHPCFNAASSSSFTTFFFRDTSPVSVFSLAIRRTSSYRLVNFWLVALTLIQTSLRSPVQQQQITADAAPASRLASPAAANGTNNASDAAAEKQFMEDERMQYAHRGPARQHAARVARIRGDVEGRVAIYGRRRARVVRAFVRALTFVKDEAYFPKWERDPYLFFLHLFIPSSSSCVDIHLPPLSAPPPTSFAVGLFS</sequence>
<dbReference type="Proteomes" id="UP001218188">
    <property type="component" value="Unassembled WGS sequence"/>
</dbReference>
<reference evidence="1" key="1">
    <citation type="submission" date="2023-03" db="EMBL/GenBank/DDBJ databases">
        <title>Massive genome expansion in bonnet fungi (Mycena s.s.) driven by repeated elements and novel gene families across ecological guilds.</title>
        <authorList>
            <consortium name="Lawrence Berkeley National Laboratory"/>
            <person name="Harder C.B."/>
            <person name="Miyauchi S."/>
            <person name="Viragh M."/>
            <person name="Kuo A."/>
            <person name="Thoen E."/>
            <person name="Andreopoulos B."/>
            <person name="Lu D."/>
            <person name="Skrede I."/>
            <person name="Drula E."/>
            <person name="Henrissat B."/>
            <person name="Morin E."/>
            <person name="Kohler A."/>
            <person name="Barry K."/>
            <person name="LaButti K."/>
            <person name="Morin E."/>
            <person name="Salamov A."/>
            <person name="Lipzen A."/>
            <person name="Mereny Z."/>
            <person name="Hegedus B."/>
            <person name="Baldrian P."/>
            <person name="Stursova M."/>
            <person name="Weitz H."/>
            <person name="Taylor A."/>
            <person name="Grigoriev I.V."/>
            <person name="Nagy L.G."/>
            <person name="Martin F."/>
            <person name="Kauserud H."/>
        </authorList>
    </citation>
    <scope>NUCLEOTIDE SEQUENCE</scope>
    <source>
        <strain evidence="1">CBHHK200</strain>
    </source>
</reference>
<gene>
    <name evidence="1" type="ORF">C8F04DRAFT_1274466</name>
</gene>